<evidence type="ECO:0000256" key="8">
    <source>
        <dbReference type="ARBA" id="ARBA00023224"/>
    </source>
</evidence>
<keyword evidence="5 9" id="KW-0472">Membrane</keyword>
<organism evidence="11 12">
    <name type="scientific">Silurus asotus</name>
    <name type="common">Amur catfish</name>
    <name type="synonym">Parasilurus asotus</name>
    <dbReference type="NCBI Taxonomy" id="30991"/>
    <lineage>
        <taxon>Eukaryota</taxon>
        <taxon>Metazoa</taxon>
        <taxon>Chordata</taxon>
        <taxon>Craniata</taxon>
        <taxon>Vertebrata</taxon>
        <taxon>Euteleostomi</taxon>
        <taxon>Actinopterygii</taxon>
        <taxon>Neopterygii</taxon>
        <taxon>Teleostei</taxon>
        <taxon>Ostariophysi</taxon>
        <taxon>Siluriformes</taxon>
        <taxon>Siluridae</taxon>
        <taxon>Silurus</taxon>
    </lineage>
</organism>
<keyword evidence="8" id="KW-0807">Transducer</keyword>
<evidence type="ECO:0000256" key="3">
    <source>
        <dbReference type="ARBA" id="ARBA00022989"/>
    </source>
</evidence>
<protein>
    <submittedName>
        <fullName evidence="11">Uracil nucleotide/cysteinyl leukotriene receptor-like</fullName>
    </submittedName>
</protein>
<keyword evidence="7" id="KW-0325">Glycoprotein</keyword>
<dbReference type="Gene3D" id="1.20.1070.10">
    <property type="entry name" value="Rhodopsin 7-helix transmembrane proteins"/>
    <property type="match status" value="1"/>
</dbReference>
<feature type="transmembrane region" description="Helical" evidence="9">
    <location>
        <begin position="144"/>
        <end position="169"/>
    </location>
</feature>
<dbReference type="GO" id="GO:0007200">
    <property type="term" value="P:phospholipase C-activating G protein-coupled receptor signaling pathway"/>
    <property type="evidence" value="ECO:0007669"/>
    <property type="project" value="TreeGrafter"/>
</dbReference>
<evidence type="ECO:0000256" key="1">
    <source>
        <dbReference type="ARBA" id="ARBA00004141"/>
    </source>
</evidence>
<dbReference type="PROSITE" id="PS50262">
    <property type="entry name" value="G_PROTEIN_RECEP_F1_2"/>
    <property type="match status" value="1"/>
</dbReference>
<evidence type="ECO:0000259" key="10">
    <source>
        <dbReference type="PROSITE" id="PS50262"/>
    </source>
</evidence>
<dbReference type="InterPro" id="IPR017452">
    <property type="entry name" value="GPCR_Rhodpsn_7TM"/>
</dbReference>
<dbReference type="GO" id="GO:0035025">
    <property type="term" value="P:positive regulation of Rho protein signal transduction"/>
    <property type="evidence" value="ECO:0007669"/>
    <property type="project" value="TreeGrafter"/>
</dbReference>
<keyword evidence="4" id="KW-0297">G-protein coupled receptor</keyword>
<feature type="transmembrane region" description="Helical" evidence="9">
    <location>
        <begin position="195"/>
        <end position="219"/>
    </location>
</feature>
<evidence type="ECO:0000256" key="2">
    <source>
        <dbReference type="ARBA" id="ARBA00022692"/>
    </source>
</evidence>
<comment type="subcellular location">
    <subcellularLocation>
        <location evidence="1">Membrane</location>
        <topology evidence="1">Multi-pass membrane protein</topology>
    </subcellularLocation>
</comment>
<dbReference type="GO" id="GO:0005886">
    <property type="term" value="C:plasma membrane"/>
    <property type="evidence" value="ECO:0007669"/>
    <property type="project" value="TreeGrafter"/>
</dbReference>
<evidence type="ECO:0000313" key="12">
    <source>
        <dbReference type="Proteomes" id="UP001205998"/>
    </source>
</evidence>
<feature type="non-terminal residue" evidence="11">
    <location>
        <position position="1"/>
    </location>
</feature>
<feature type="transmembrane region" description="Helical" evidence="9">
    <location>
        <begin position="6"/>
        <end position="32"/>
    </location>
</feature>
<evidence type="ECO:0000256" key="7">
    <source>
        <dbReference type="ARBA" id="ARBA00023180"/>
    </source>
</evidence>
<proteinExistence type="predicted"/>
<evidence type="ECO:0000256" key="9">
    <source>
        <dbReference type="SAM" id="Phobius"/>
    </source>
</evidence>
<dbReference type="PANTHER" id="PTHR24232:SF107">
    <property type="entry name" value="HYDROXYCARBOXYLIC ACID RECEPTOR 2-LIKE"/>
    <property type="match status" value="1"/>
</dbReference>
<reference evidence="11" key="1">
    <citation type="submission" date="2018-07" db="EMBL/GenBank/DDBJ databases">
        <title>Comparative genomics of catfishes provides insights into carnivory and benthic adaptation.</title>
        <authorList>
            <person name="Zhang Y."/>
            <person name="Wang D."/>
            <person name="Peng Z."/>
            <person name="Zheng S."/>
            <person name="Shao F."/>
            <person name="Tao W."/>
        </authorList>
    </citation>
    <scope>NUCLEOTIDE SEQUENCE</scope>
    <source>
        <strain evidence="11">Chongqing</strain>
    </source>
</reference>
<dbReference type="EMBL" id="MU551732">
    <property type="protein sequence ID" value="KAI5616385.1"/>
    <property type="molecule type" value="Genomic_DNA"/>
</dbReference>
<accession>A0AAD5AI87</accession>
<keyword evidence="6 11" id="KW-0675">Receptor</keyword>
<feature type="non-terminal residue" evidence="11">
    <location>
        <position position="255"/>
    </location>
</feature>
<dbReference type="InterPro" id="IPR000276">
    <property type="entry name" value="GPCR_Rhodpsn"/>
</dbReference>
<feature type="transmembrane region" description="Helical" evidence="9">
    <location>
        <begin position="231"/>
        <end position="252"/>
    </location>
</feature>
<keyword evidence="2 9" id="KW-0812">Transmembrane</keyword>
<evidence type="ECO:0000313" key="11">
    <source>
        <dbReference type="EMBL" id="KAI5616385.1"/>
    </source>
</evidence>
<evidence type="ECO:0000256" key="5">
    <source>
        <dbReference type="ARBA" id="ARBA00023136"/>
    </source>
</evidence>
<comment type="caution">
    <text evidence="11">The sequence shown here is derived from an EMBL/GenBank/DDBJ whole genome shotgun (WGS) entry which is preliminary data.</text>
</comment>
<sequence>PVSFWIMAILLLGTLNFTLMLPSGLWAAWLMIRSSRATLESECFSLHLLCTDMTCALIVLCATFNFYFLSNPVVLRTISLTLCMLSLHSQPVFQCSVCLERYVAVVHPVTYLKYKPLRYKAAGLGVVWLVAVLLSLSSQLTSNLFPLMGILLSILFVETFCSLSILAVLKRSGPGDVHESKDGEKERSSGVKKRAFIIVTLLQVKLLVNYSPLIIISSIESLISKQLMGDLITLAITFCFFGSFFQPLMYLYRAG</sequence>
<dbReference type="SUPFAM" id="SSF81321">
    <property type="entry name" value="Family A G protein-coupled receptor-like"/>
    <property type="match status" value="1"/>
</dbReference>
<feature type="transmembrane region" description="Helical" evidence="9">
    <location>
        <begin position="44"/>
        <end position="67"/>
    </location>
</feature>
<keyword evidence="3 9" id="KW-1133">Transmembrane helix</keyword>
<dbReference type="Pfam" id="PF00001">
    <property type="entry name" value="7tm_1"/>
    <property type="match status" value="1"/>
</dbReference>
<dbReference type="Proteomes" id="UP001205998">
    <property type="component" value="Unassembled WGS sequence"/>
</dbReference>
<dbReference type="GO" id="GO:0004930">
    <property type="term" value="F:G protein-coupled receptor activity"/>
    <property type="evidence" value="ECO:0007669"/>
    <property type="project" value="UniProtKB-KW"/>
</dbReference>
<name>A0AAD5AI87_SILAS</name>
<gene>
    <name evidence="11" type="ORF">C0J50_24052</name>
</gene>
<evidence type="ECO:0000256" key="6">
    <source>
        <dbReference type="ARBA" id="ARBA00023170"/>
    </source>
</evidence>
<feature type="transmembrane region" description="Helical" evidence="9">
    <location>
        <begin position="121"/>
        <end position="138"/>
    </location>
</feature>
<dbReference type="AlphaFoldDB" id="A0AAD5AI87"/>
<evidence type="ECO:0000256" key="4">
    <source>
        <dbReference type="ARBA" id="ARBA00023040"/>
    </source>
</evidence>
<keyword evidence="12" id="KW-1185">Reference proteome</keyword>
<feature type="domain" description="G-protein coupled receptors family 1 profile" evidence="10">
    <location>
        <begin position="23"/>
        <end position="250"/>
    </location>
</feature>
<dbReference type="PANTHER" id="PTHR24232">
    <property type="entry name" value="G-PROTEIN COUPLED RECEPTOR"/>
    <property type="match status" value="1"/>
</dbReference>